<keyword evidence="3" id="KW-0560">Oxidoreductase</keyword>
<dbReference type="PRINTS" id="PR00081">
    <property type="entry name" value="GDHRDH"/>
</dbReference>
<dbReference type="EMBL" id="RZGK01000005">
    <property type="protein sequence ID" value="KAF9698945.1"/>
    <property type="molecule type" value="Genomic_DNA"/>
</dbReference>
<comment type="similarity">
    <text evidence="1 4">Belongs to the short-chain dehydrogenases/reductases (SDR) family.</text>
</comment>
<keyword evidence="7" id="KW-1185">Reference proteome</keyword>
<evidence type="ECO:0000259" key="5">
    <source>
        <dbReference type="SMART" id="SM00822"/>
    </source>
</evidence>
<evidence type="ECO:0000313" key="6">
    <source>
        <dbReference type="EMBL" id="KAF9698945.1"/>
    </source>
</evidence>
<sequence length="314" mass="34115">MFFPKPDGINTYHTRPYPAIDVTRPELSKAGKIVLVTGGGSGLGFAFAEHFAKAGCTTIAITGRRQHVLDDAKQKIESVYTNTKVLTLQGDVTNRDAVQSAFEQTIDVFGPIDILINNAGYLPAYRCIGEEGALDDWWAGFEVNVKGSHNVLSAFLKTSTQAATIINLTSAAVNAIVPGQSAYTASKIAATRMFEVFQSENPNHTVVNIAPGVVATDMHQKTIAAFEERGWPQLPLDDSEFAGTVSNKPSTEKTAVRLPASYLVWASSPEATFLKGKFVWVHWDVEELKVLVEGKIENPTFLTLEVNGLPNLTM</sequence>
<protein>
    <recommendedName>
        <fullName evidence="5">Ketoreductase domain-containing protein</fullName>
    </recommendedName>
</protein>
<proteinExistence type="inferred from homology"/>
<organism evidence="6 7">
    <name type="scientific">Ascochyta lentis</name>
    <dbReference type="NCBI Taxonomy" id="205686"/>
    <lineage>
        <taxon>Eukaryota</taxon>
        <taxon>Fungi</taxon>
        <taxon>Dikarya</taxon>
        <taxon>Ascomycota</taxon>
        <taxon>Pezizomycotina</taxon>
        <taxon>Dothideomycetes</taxon>
        <taxon>Pleosporomycetidae</taxon>
        <taxon>Pleosporales</taxon>
        <taxon>Pleosporineae</taxon>
        <taxon>Didymellaceae</taxon>
        <taxon>Ascochyta</taxon>
    </lineage>
</organism>
<dbReference type="CDD" id="cd05233">
    <property type="entry name" value="SDR_c"/>
    <property type="match status" value="1"/>
</dbReference>
<evidence type="ECO:0000256" key="4">
    <source>
        <dbReference type="RuleBase" id="RU000363"/>
    </source>
</evidence>
<dbReference type="InterPro" id="IPR020904">
    <property type="entry name" value="Sc_DH/Rdtase_CS"/>
</dbReference>
<gene>
    <name evidence="6" type="ORF">EKO04_003096</name>
</gene>
<dbReference type="InterPro" id="IPR002347">
    <property type="entry name" value="SDR_fam"/>
</dbReference>
<feature type="domain" description="Ketoreductase" evidence="5">
    <location>
        <begin position="32"/>
        <end position="217"/>
    </location>
</feature>
<dbReference type="InterPro" id="IPR057326">
    <property type="entry name" value="KR_dom"/>
</dbReference>
<comment type="caution">
    <text evidence="6">The sequence shown here is derived from an EMBL/GenBank/DDBJ whole genome shotgun (WGS) entry which is preliminary data.</text>
</comment>
<dbReference type="SMART" id="SM00822">
    <property type="entry name" value="PKS_KR"/>
    <property type="match status" value="1"/>
</dbReference>
<dbReference type="Proteomes" id="UP000651452">
    <property type="component" value="Unassembled WGS sequence"/>
</dbReference>
<name>A0A8H7J9E4_9PLEO</name>
<dbReference type="AlphaFoldDB" id="A0A8H7J9E4"/>
<dbReference type="PRINTS" id="PR00080">
    <property type="entry name" value="SDRFAMILY"/>
</dbReference>
<dbReference type="PANTHER" id="PTHR42760">
    <property type="entry name" value="SHORT-CHAIN DEHYDROGENASES/REDUCTASES FAMILY MEMBER"/>
    <property type="match status" value="1"/>
</dbReference>
<dbReference type="PANTHER" id="PTHR42760:SF37">
    <property type="entry name" value="CLAVALDEHYDE DEHYDROGENASE"/>
    <property type="match status" value="1"/>
</dbReference>
<dbReference type="SUPFAM" id="SSF51735">
    <property type="entry name" value="NAD(P)-binding Rossmann-fold domains"/>
    <property type="match status" value="1"/>
</dbReference>
<reference evidence="6" key="2">
    <citation type="submission" date="2020-09" db="EMBL/GenBank/DDBJ databases">
        <title>Reference genome assembly for Australian Ascochyta lentis isolate Al4.</title>
        <authorList>
            <person name="Lee R.C."/>
            <person name="Farfan-Caceres L.M."/>
            <person name="Debler J.W."/>
            <person name="Williams A.H."/>
            <person name="Henares B.M."/>
        </authorList>
    </citation>
    <scope>NUCLEOTIDE SEQUENCE</scope>
    <source>
        <strain evidence="6">Al4</strain>
    </source>
</reference>
<evidence type="ECO:0000256" key="2">
    <source>
        <dbReference type="ARBA" id="ARBA00022857"/>
    </source>
</evidence>
<evidence type="ECO:0000313" key="7">
    <source>
        <dbReference type="Proteomes" id="UP000651452"/>
    </source>
</evidence>
<accession>A0A8H7J9E4</accession>
<dbReference type="InterPro" id="IPR036291">
    <property type="entry name" value="NAD(P)-bd_dom_sf"/>
</dbReference>
<reference evidence="6" key="1">
    <citation type="submission" date="2018-12" db="EMBL/GenBank/DDBJ databases">
        <authorList>
            <person name="Syme R.A."/>
            <person name="Farfan-Caceres L."/>
            <person name="Lichtenzveig J."/>
        </authorList>
    </citation>
    <scope>NUCLEOTIDE SEQUENCE</scope>
    <source>
        <strain evidence="6">Al4</strain>
    </source>
</reference>
<dbReference type="Gene3D" id="3.40.50.720">
    <property type="entry name" value="NAD(P)-binding Rossmann-like Domain"/>
    <property type="match status" value="1"/>
</dbReference>
<dbReference type="PROSITE" id="PS00061">
    <property type="entry name" value="ADH_SHORT"/>
    <property type="match status" value="1"/>
</dbReference>
<evidence type="ECO:0000256" key="3">
    <source>
        <dbReference type="ARBA" id="ARBA00023002"/>
    </source>
</evidence>
<dbReference type="Pfam" id="PF00106">
    <property type="entry name" value="adh_short"/>
    <property type="match status" value="1"/>
</dbReference>
<dbReference type="OrthoDB" id="1933717at2759"/>
<keyword evidence="2" id="KW-0521">NADP</keyword>
<evidence type="ECO:0000256" key="1">
    <source>
        <dbReference type="ARBA" id="ARBA00006484"/>
    </source>
</evidence>
<dbReference type="GO" id="GO:0016616">
    <property type="term" value="F:oxidoreductase activity, acting on the CH-OH group of donors, NAD or NADP as acceptor"/>
    <property type="evidence" value="ECO:0007669"/>
    <property type="project" value="UniProtKB-ARBA"/>
</dbReference>